<dbReference type="AlphaFoldDB" id="A0A6C2UNV4"/>
<comment type="function">
    <text evidence="7">The pyruvate dehydrogenase complex catalyzes the overall conversion of pyruvate to acetyl-CoA and CO(2). It contains multiple copies of three enzymatic components: pyruvate dehydrogenase (E1), dihydrolipoamide acetyltransferase (E2) and lipoamide dehydrogenase (E3).</text>
</comment>
<dbReference type="EMBL" id="CAAHFH010000002">
    <property type="protein sequence ID" value="VGO21017.1"/>
    <property type="molecule type" value="Genomic_DNA"/>
</dbReference>
<dbReference type="Gene3D" id="3.30.559.10">
    <property type="entry name" value="Chloramphenicol acetyltransferase-like domain"/>
    <property type="match status" value="1"/>
</dbReference>
<dbReference type="InterPro" id="IPR001078">
    <property type="entry name" value="2-oxoacid_DH_actylTfrase"/>
</dbReference>
<feature type="domain" description="Lipoyl-binding" evidence="11">
    <location>
        <begin position="2"/>
        <end position="77"/>
    </location>
</feature>
<evidence type="ECO:0000256" key="2">
    <source>
        <dbReference type="ARBA" id="ARBA00007317"/>
    </source>
</evidence>
<dbReference type="PANTHER" id="PTHR43178:SF2">
    <property type="entry name" value="DIHYDROLIPOYLLYSINE-RESIDUE ACETYLTRANSFERASE COMPONENT OF PYRUVATE DEHYDROGENASE COMPLEX"/>
    <property type="match status" value="1"/>
</dbReference>
<dbReference type="InterPro" id="IPR003016">
    <property type="entry name" value="2-oxoA_DH_lipoyl-BS"/>
</dbReference>
<comment type="cofactor">
    <cofactor evidence="1 9">
        <name>(R)-lipoate</name>
        <dbReference type="ChEBI" id="CHEBI:83088"/>
    </cofactor>
</comment>
<dbReference type="Gene3D" id="2.40.50.100">
    <property type="match status" value="1"/>
</dbReference>
<evidence type="ECO:0000313" key="13">
    <source>
        <dbReference type="EMBL" id="VGO21017.1"/>
    </source>
</evidence>
<dbReference type="GO" id="GO:0004742">
    <property type="term" value="F:dihydrolipoyllysine-residue acetyltransferase activity"/>
    <property type="evidence" value="ECO:0007669"/>
    <property type="project" value="UniProtKB-EC"/>
</dbReference>
<dbReference type="SUPFAM" id="SSF51230">
    <property type="entry name" value="Single hybrid motif"/>
    <property type="match status" value="1"/>
</dbReference>
<dbReference type="Gene3D" id="4.10.320.10">
    <property type="entry name" value="E3-binding domain"/>
    <property type="match status" value="1"/>
</dbReference>
<evidence type="ECO:0000256" key="9">
    <source>
        <dbReference type="RuleBase" id="RU003423"/>
    </source>
</evidence>
<comment type="subunit">
    <text evidence="3">Forms a 24-polypeptide structural core with octahedral symmetry.</text>
</comment>
<dbReference type="GO" id="GO:0005737">
    <property type="term" value="C:cytoplasm"/>
    <property type="evidence" value="ECO:0007669"/>
    <property type="project" value="TreeGrafter"/>
</dbReference>
<protein>
    <recommendedName>
        <fullName evidence="9">Dihydrolipoamide acetyltransferase component of pyruvate dehydrogenase complex</fullName>
        <ecNumber evidence="9">2.3.1.-</ecNumber>
    </recommendedName>
</protein>
<dbReference type="Pfam" id="PF00364">
    <property type="entry name" value="Biotin_lipoyl"/>
    <property type="match status" value="1"/>
</dbReference>
<dbReference type="InterPro" id="IPR050743">
    <property type="entry name" value="2-oxoacid_DH_E2_comp"/>
</dbReference>
<keyword evidence="13" id="KW-0670">Pyruvate</keyword>
<dbReference type="GO" id="GO:0031405">
    <property type="term" value="F:lipoic acid binding"/>
    <property type="evidence" value="ECO:0007669"/>
    <property type="project" value="TreeGrafter"/>
</dbReference>
<dbReference type="InterPro" id="IPR000089">
    <property type="entry name" value="Biotin_lipoyl"/>
</dbReference>
<dbReference type="InterPro" id="IPR004167">
    <property type="entry name" value="PSBD"/>
</dbReference>
<dbReference type="PROSITE" id="PS50968">
    <property type="entry name" value="BIOTINYL_LIPOYL"/>
    <property type="match status" value="1"/>
</dbReference>
<evidence type="ECO:0000313" key="14">
    <source>
        <dbReference type="Proteomes" id="UP000346198"/>
    </source>
</evidence>
<dbReference type="PANTHER" id="PTHR43178">
    <property type="entry name" value="DIHYDROLIPOAMIDE ACETYLTRANSFERASE COMPONENT OF PYRUVATE DEHYDROGENASE COMPLEX"/>
    <property type="match status" value="1"/>
</dbReference>
<evidence type="ECO:0000256" key="5">
    <source>
        <dbReference type="ARBA" id="ARBA00022823"/>
    </source>
</evidence>
<comment type="similarity">
    <text evidence="2 9">Belongs to the 2-oxoacid dehydrogenase family.</text>
</comment>
<dbReference type="PROSITE" id="PS51826">
    <property type="entry name" value="PSBD"/>
    <property type="match status" value="1"/>
</dbReference>
<feature type="compositionally biased region" description="Pro residues" evidence="10">
    <location>
        <begin position="106"/>
        <end position="130"/>
    </location>
</feature>
<dbReference type="RefSeq" id="WP_136062508.1">
    <property type="nucleotide sequence ID" value="NZ_CAAHFH010000002.1"/>
</dbReference>
<proteinExistence type="inferred from homology"/>
<comment type="catalytic activity">
    <reaction evidence="8">
        <text>N(6)-[(R)-dihydrolipoyl]-L-lysyl-[protein] + acetyl-CoA = N(6)-[(R)-S(8)-acetyldihydrolipoyl]-L-lysyl-[protein] + CoA</text>
        <dbReference type="Rhea" id="RHEA:17017"/>
        <dbReference type="Rhea" id="RHEA-COMP:10475"/>
        <dbReference type="Rhea" id="RHEA-COMP:10478"/>
        <dbReference type="ChEBI" id="CHEBI:57287"/>
        <dbReference type="ChEBI" id="CHEBI:57288"/>
        <dbReference type="ChEBI" id="CHEBI:83100"/>
        <dbReference type="ChEBI" id="CHEBI:83111"/>
        <dbReference type="EC" id="2.3.1.12"/>
    </reaction>
</comment>
<dbReference type="InterPro" id="IPR011053">
    <property type="entry name" value="Single_hybrid_motif"/>
</dbReference>
<evidence type="ECO:0000256" key="4">
    <source>
        <dbReference type="ARBA" id="ARBA00022679"/>
    </source>
</evidence>
<dbReference type="Pfam" id="PF02817">
    <property type="entry name" value="E3_binding"/>
    <property type="match status" value="1"/>
</dbReference>
<evidence type="ECO:0000256" key="10">
    <source>
        <dbReference type="SAM" id="MobiDB-lite"/>
    </source>
</evidence>
<dbReference type="CDD" id="cd06849">
    <property type="entry name" value="lipoyl_domain"/>
    <property type="match status" value="1"/>
</dbReference>
<evidence type="ECO:0000256" key="1">
    <source>
        <dbReference type="ARBA" id="ARBA00001938"/>
    </source>
</evidence>
<dbReference type="Pfam" id="PF00198">
    <property type="entry name" value="2-oxoacid_dh"/>
    <property type="match status" value="1"/>
</dbReference>
<dbReference type="EC" id="2.3.1.-" evidence="9"/>
<dbReference type="SUPFAM" id="SSF47005">
    <property type="entry name" value="Peripheral subunit-binding domain of 2-oxo acid dehydrogenase complex"/>
    <property type="match status" value="1"/>
</dbReference>
<dbReference type="InterPro" id="IPR023213">
    <property type="entry name" value="CAT-like_dom_sf"/>
</dbReference>
<reference evidence="13 14" key="1">
    <citation type="submission" date="2019-04" db="EMBL/GenBank/DDBJ databases">
        <authorList>
            <person name="Van Vliet M D."/>
        </authorList>
    </citation>
    <scope>NUCLEOTIDE SEQUENCE [LARGE SCALE GENOMIC DNA]</scope>
    <source>
        <strain evidence="13 14">F21</strain>
    </source>
</reference>
<evidence type="ECO:0000256" key="6">
    <source>
        <dbReference type="ARBA" id="ARBA00023315"/>
    </source>
</evidence>
<keyword evidence="4 9" id="KW-0808">Transferase</keyword>
<keyword evidence="5 9" id="KW-0450">Lipoyl</keyword>
<keyword evidence="14" id="KW-1185">Reference proteome</keyword>
<dbReference type="SUPFAM" id="SSF52777">
    <property type="entry name" value="CoA-dependent acyltransferases"/>
    <property type="match status" value="1"/>
</dbReference>
<sequence length="421" mass="44329">MALEFKLPELGENIEGGDVVSILVAVGDSVTDGQALLEIEAGKASMEIPSPAAGTITAIHVAQGDTIEVGQLAFTIDSVEPDSNPVPATAEPEPEAVVPVVEEAPVPAPEPAPAPKAAPAPVATPAPAPVPDAKAVSAAPNVRRLARELGVDIHAVEPAQAGGRISLEDVKQFAKSSMESGGGSGKASVAGAVRVEKMSGIRKATMNHMAHCWSTIPHVTQHDTADITKLEALRKHYAPRAEAAGAKLTMTAIIIKVIASALKVFPKFNCSIDPEKSEIIYKDYYNIGIAMDTPKGLLVPVIRDADQKNMVELAVELKALATKAREGKLEMSDLQGGTYTFTNLGIIGGSFFTPIVNSPEVAILGAGRGYWESSIDSDGKRFKLPLSLSYDHRIIDGADGARFLRWVVDAIEEPMLISLEG</sequence>
<evidence type="ECO:0000256" key="7">
    <source>
        <dbReference type="ARBA" id="ARBA00025211"/>
    </source>
</evidence>
<keyword evidence="6 9" id="KW-0012">Acyltransferase</keyword>
<evidence type="ECO:0000259" key="11">
    <source>
        <dbReference type="PROSITE" id="PS50968"/>
    </source>
</evidence>
<evidence type="ECO:0000256" key="8">
    <source>
        <dbReference type="ARBA" id="ARBA00048370"/>
    </source>
</evidence>
<dbReference type="FunFam" id="3.30.559.10:FF:000007">
    <property type="entry name" value="Dihydrolipoamide acetyltransferase component of pyruvate dehydrogenase complex"/>
    <property type="match status" value="1"/>
</dbReference>
<dbReference type="GO" id="GO:0006086">
    <property type="term" value="P:pyruvate decarboxylation to acetyl-CoA"/>
    <property type="evidence" value="ECO:0007669"/>
    <property type="project" value="TreeGrafter"/>
</dbReference>
<dbReference type="InterPro" id="IPR036625">
    <property type="entry name" value="E3-bd_dom_sf"/>
</dbReference>
<evidence type="ECO:0000256" key="3">
    <source>
        <dbReference type="ARBA" id="ARBA00011484"/>
    </source>
</evidence>
<evidence type="ECO:0000259" key="12">
    <source>
        <dbReference type="PROSITE" id="PS51826"/>
    </source>
</evidence>
<accession>A0A6C2UNV4</accession>
<gene>
    <name evidence="13" type="primary">pdhC_1</name>
    <name evidence="13" type="ORF">SCARR_03086</name>
</gene>
<dbReference type="PROSITE" id="PS00189">
    <property type="entry name" value="LIPOYL"/>
    <property type="match status" value="1"/>
</dbReference>
<organism evidence="13 14">
    <name type="scientific">Pontiella sulfatireligans</name>
    <dbReference type="NCBI Taxonomy" id="2750658"/>
    <lineage>
        <taxon>Bacteria</taxon>
        <taxon>Pseudomonadati</taxon>
        <taxon>Kiritimatiellota</taxon>
        <taxon>Kiritimatiellia</taxon>
        <taxon>Kiritimatiellales</taxon>
        <taxon>Pontiellaceae</taxon>
        <taxon>Pontiella</taxon>
    </lineage>
</organism>
<name>A0A6C2UNV4_9BACT</name>
<dbReference type="Proteomes" id="UP000346198">
    <property type="component" value="Unassembled WGS sequence"/>
</dbReference>
<feature type="domain" description="Peripheral subunit-binding (PSBD)" evidence="12">
    <location>
        <begin position="137"/>
        <end position="174"/>
    </location>
</feature>
<feature type="region of interest" description="Disordered" evidence="10">
    <location>
        <begin position="105"/>
        <end position="135"/>
    </location>
</feature>